<gene>
    <name evidence="2" type="ORF">AVEN_214738_1</name>
</gene>
<dbReference type="AlphaFoldDB" id="A0A4Y2IG67"/>
<feature type="region of interest" description="Disordered" evidence="1">
    <location>
        <begin position="1"/>
        <end position="32"/>
    </location>
</feature>
<dbReference type="Proteomes" id="UP000499080">
    <property type="component" value="Unassembled WGS sequence"/>
</dbReference>
<organism evidence="2 3">
    <name type="scientific">Araneus ventricosus</name>
    <name type="common">Orbweaver spider</name>
    <name type="synonym">Epeira ventricosa</name>
    <dbReference type="NCBI Taxonomy" id="182803"/>
    <lineage>
        <taxon>Eukaryota</taxon>
        <taxon>Metazoa</taxon>
        <taxon>Ecdysozoa</taxon>
        <taxon>Arthropoda</taxon>
        <taxon>Chelicerata</taxon>
        <taxon>Arachnida</taxon>
        <taxon>Araneae</taxon>
        <taxon>Araneomorphae</taxon>
        <taxon>Entelegynae</taxon>
        <taxon>Araneoidea</taxon>
        <taxon>Araneidae</taxon>
        <taxon>Araneus</taxon>
    </lineage>
</organism>
<reference evidence="2 3" key="1">
    <citation type="journal article" date="2019" name="Sci. Rep.">
        <title>Orb-weaving spider Araneus ventricosus genome elucidates the spidroin gene catalogue.</title>
        <authorList>
            <person name="Kono N."/>
            <person name="Nakamura H."/>
            <person name="Ohtoshi R."/>
            <person name="Moran D.A.P."/>
            <person name="Shinohara A."/>
            <person name="Yoshida Y."/>
            <person name="Fujiwara M."/>
            <person name="Mori M."/>
            <person name="Tomita M."/>
            <person name="Arakawa K."/>
        </authorList>
    </citation>
    <scope>NUCLEOTIDE SEQUENCE [LARGE SCALE GENOMIC DNA]</scope>
</reference>
<protein>
    <submittedName>
        <fullName evidence="2">Uncharacterized protein</fullName>
    </submittedName>
</protein>
<evidence type="ECO:0000313" key="2">
    <source>
        <dbReference type="EMBL" id="GBM76312.1"/>
    </source>
</evidence>
<proteinExistence type="predicted"/>
<sequence length="83" mass="9168">MFLSFPLEQKNSPPSIQTGKEPNGSKHSDAGIEGFSCVPQVQYPPIYSRPSALMYGSGEEEPLDFCGRADSWTWSSRGLEQVE</sequence>
<evidence type="ECO:0000313" key="3">
    <source>
        <dbReference type="Proteomes" id="UP000499080"/>
    </source>
</evidence>
<accession>A0A4Y2IG67</accession>
<feature type="compositionally biased region" description="Polar residues" evidence="1">
    <location>
        <begin position="9"/>
        <end position="20"/>
    </location>
</feature>
<keyword evidence="3" id="KW-1185">Reference proteome</keyword>
<dbReference type="EMBL" id="BGPR01002613">
    <property type="protein sequence ID" value="GBM76312.1"/>
    <property type="molecule type" value="Genomic_DNA"/>
</dbReference>
<comment type="caution">
    <text evidence="2">The sequence shown here is derived from an EMBL/GenBank/DDBJ whole genome shotgun (WGS) entry which is preliminary data.</text>
</comment>
<evidence type="ECO:0000256" key="1">
    <source>
        <dbReference type="SAM" id="MobiDB-lite"/>
    </source>
</evidence>
<name>A0A4Y2IG67_ARAVE</name>